<dbReference type="AlphaFoldDB" id="A0A0A2B1U1"/>
<protein>
    <submittedName>
        <fullName evidence="1">Uncharacterized protein</fullName>
    </submittedName>
</protein>
<dbReference type="EMBL" id="JNAR01000017">
    <property type="protein sequence ID" value="KGG06775.1"/>
    <property type="molecule type" value="Genomic_DNA"/>
</dbReference>
<reference evidence="2" key="1">
    <citation type="journal article" date="2014" name="Sci. Data">
        <title>Genomes of diverse isolates of the marine cyanobacterium Prochlorococcus.</title>
        <authorList>
            <person name="Biller S."/>
            <person name="Berube P."/>
            <person name="Thompson J."/>
            <person name="Kelly L."/>
            <person name="Roggensack S."/>
            <person name="Awad L."/>
            <person name="Roache-Johnson K."/>
            <person name="Ding H."/>
            <person name="Giovannoni S.J."/>
            <person name="Moore L.R."/>
            <person name="Chisholm S.W."/>
        </authorList>
    </citation>
    <scope>NUCLEOTIDE SEQUENCE [LARGE SCALE GENOMIC DNA]</scope>
</reference>
<evidence type="ECO:0000313" key="2">
    <source>
        <dbReference type="Proteomes" id="UP000030481"/>
    </source>
</evidence>
<accession>A0A0A2B1U1</accession>
<sequence>MKTNIPFNCMMIAKIKNIAKKITVNKFINNKLSIICCNLF</sequence>
<organism evidence="1 2">
    <name type="scientific">Prochlorococcus marinus str. MIT 9401</name>
    <dbReference type="NCBI Taxonomy" id="167551"/>
    <lineage>
        <taxon>Bacteria</taxon>
        <taxon>Bacillati</taxon>
        <taxon>Cyanobacteriota</taxon>
        <taxon>Cyanophyceae</taxon>
        <taxon>Synechococcales</taxon>
        <taxon>Prochlorococcaceae</taxon>
        <taxon>Prochlorococcus</taxon>
    </lineage>
</organism>
<comment type="caution">
    <text evidence="1">The sequence shown here is derived from an EMBL/GenBank/DDBJ whole genome shotgun (WGS) entry which is preliminary data.</text>
</comment>
<dbReference type="Proteomes" id="UP000030481">
    <property type="component" value="Unassembled WGS sequence"/>
</dbReference>
<proteinExistence type="predicted"/>
<name>A0A0A2B1U1_PROMR</name>
<evidence type="ECO:0000313" key="1">
    <source>
        <dbReference type="EMBL" id="KGG06775.1"/>
    </source>
</evidence>
<gene>
    <name evidence="1" type="ORF">EV01_1980</name>
</gene>